<gene>
    <name evidence="1" type="ORF">NNJEOMEG_00223</name>
</gene>
<dbReference type="SUPFAM" id="SSF46785">
    <property type="entry name" value="Winged helix' DNA-binding domain"/>
    <property type="match status" value="1"/>
</dbReference>
<evidence type="ECO:0000313" key="1">
    <source>
        <dbReference type="EMBL" id="GFK92398.1"/>
    </source>
</evidence>
<reference evidence="1 2" key="2">
    <citation type="submission" date="2020-05" db="EMBL/GenBank/DDBJ databases">
        <title>Draft genome sequence of Desulfovibrio sp. strainFSS-1.</title>
        <authorList>
            <person name="Shimoshige H."/>
            <person name="Kobayashi H."/>
            <person name="Maekawa T."/>
        </authorList>
    </citation>
    <scope>NUCLEOTIDE SEQUENCE [LARGE SCALE GENOMIC DNA]</scope>
    <source>
        <strain evidence="1 2">SIID29052-01</strain>
    </source>
</reference>
<dbReference type="Proteomes" id="UP000494245">
    <property type="component" value="Unassembled WGS sequence"/>
</dbReference>
<dbReference type="Gene3D" id="1.10.10.10">
    <property type="entry name" value="Winged helix-like DNA-binding domain superfamily/Winged helix DNA-binding domain"/>
    <property type="match status" value="1"/>
</dbReference>
<proteinExistence type="predicted"/>
<dbReference type="Pfam" id="PF02082">
    <property type="entry name" value="Rrf2"/>
    <property type="match status" value="1"/>
</dbReference>
<dbReference type="PROSITE" id="PS51197">
    <property type="entry name" value="HTH_RRF2_2"/>
    <property type="match status" value="1"/>
</dbReference>
<dbReference type="AlphaFoldDB" id="A0A6V8LPX8"/>
<accession>A0A6V8LPX8</accession>
<comment type="caution">
    <text evidence="1">The sequence shown here is derived from an EMBL/GenBank/DDBJ whole genome shotgun (WGS) entry which is preliminary data.</text>
</comment>
<keyword evidence="2" id="KW-1185">Reference proteome</keyword>
<dbReference type="GO" id="GO:0003700">
    <property type="term" value="F:DNA-binding transcription factor activity"/>
    <property type="evidence" value="ECO:0007669"/>
    <property type="project" value="TreeGrafter"/>
</dbReference>
<dbReference type="GO" id="GO:0005829">
    <property type="term" value="C:cytosol"/>
    <property type="evidence" value="ECO:0007669"/>
    <property type="project" value="TreeGrafter"/>
</dbReference>
<sequence length="153" mass="16030">MKLTRAAEYAIRCVLYLSRHAAGQLVSRREVAEAMDIPPAFLGKIAQGLARAGVLVVRQGALGGYLLALPPKDISLLRVVEAMDGEILLNECLASPHHCGMSPTCPVHGVWAGARKRFRADLASVSFADLAGCPEPCAGGLCSAGCSRAECGN</sequence>
<dbReference type="PANTHER" id="PTHR33221">
    <property type="entry name" value="WINGED HELIX-TURN-HELIX TRANSCRIPTIONAL REGULATOR, RRF2 FAMILY"/>
    <property type="match status" value="1"/>
</dbReference>
<name>A0A6V8LPX8_9BACT</name>
<dbReference type="PANTHER" id="PTHR33221:SF2">
    <property type="entry name" value="TRANSCRIPTIONAL REGULATOR"/>
    <property type="match status" value="1"/>
</dbReference>
<dbReference type="InterPro" id="IPR000944">
    <property type="entry name" value="Tscrpt_reg_Rrf2"/>
</dbReference>
<dbReference type="InterPro" id="IPR036390">
    <property type="entry name" value="WH_DNA-bd_sf"/>
</dbReference>
<dbReference type="InterPro" id="IPR036388">
    <property type="entry name" value="WH-like_DNA-bd_sf"/>
</dbReference>
<dbReference type="EMBL" id="BLTE01000001">
    <property type="protein sequence ID" value="GFK92398.1"/>
    <property type="molecule type" value="Genomic_DNA"/>
</dbReference>
<dbReference type="RefSeq" id="WP_173080469.1">
    <property type="nucleotide sequence ID" value="NZ_BLTE01000001.1"/>
</dbReference>
<evidence type="ECO:0000313" key="2">
    <source>
        <dbReference type="Proteomes" id="UP000494245"/>
    </source>
</evidence>
<organism evidence="1 2">
    <name type="scientific">Fundidesulfovibrio magnetotacticus</name>
    <dbReference type="NCBI Taxonomy" id="2730080"/>
    <lineage>
        <taxon>Bacteria</taxon>
        <taxon>Pseudomonadati</taxon>
        <taxon>Thermodesulfobacteriota</taxon>
        <taxon>Desulfovibrionia</taxon>
        <taxon>Desulfovibrionales</taxon>
        <taxon>Desulfovibrionaceae</taxon>
        <taxon>Fundidesulfovibrio</taxon>
    </lineage>
</organism>
<dbReference type="NCBIfam" id="TIGR00738">
    <property type="entry name" value="rrf2_super"/>
    <property type="match status" value="1"/>
</dbReference>
<protein>
    <submittedName>
        <fullName evidence="1">HTH-type transcriptional regulator</fullName>
    </submittedName>
</protein>
<reference evidence="1 2" key="1">
    <citation type="submission" date="2020-04" db="EMBL/GenBank/DDBJ databases">
        <authorList>
            <consortium name="Desulfovibrio sp. FSS-1 genome sequencing consortium"/>
            <person name="Shimoshige H."/>
            <person name="Kobayashi H."/>
            <person name="Maekawa T."/>
        </authorList>
    </citation>
    <scope>NUCLEOTIDE SEQUENCE [LARGE SCALE GENOMIC DNA]</scope>
    <source>
        <strain evidence="1 2">SIID29052-01</strain>
    </source>
</reference>